<gene>
    <name evidence="5" type="ORF">GCM10010191_02470</name>
</gene>
<dbReference type="InterPro" id="IPR001680">
    <property type="entry name" value="WD40_rpt"/>
</dbReference>
<dbReference type="PROSITE" id="PS50294">
    <property type="entry name" value="WD_REPEATS_REGION"/>
    <property type="match status" value="1"/>
</dbReference>
<evidence type="ECO:0000256" key="1">
    <source>
        <dbReference type="ARBA" id="ARBA00022574"/>
    </source>
</evidence>
<organism evidence="5 6">
    <name type="scientific">Actinomadura vinacea</name>
    <dbReference type="NCBI Taxonomy" id="115336"/>
    <lineage>
        <taxon>Bacteria</taxon>
        <taxon>Bacillati</taxon>
        <taxon>Actinomycetota</taxon>
        <taxon>Actinomycetes</taxon>
        <taxon>Streptosporangiales</taxon>
        <taxon>Thermomonosporaceae</taxon>
        <taxon>Actinomadura</taxon>
    </lineage>
</organism>
<keyword evidence="1 3" id="KW-0853">WD repeat</keyword>
<evidence type="ECO:0000313" key="5">
    <source>
        <dbReference type="EMBL" id="GAA2399127.1"/>
    </source>
</evidence>
<dbReference type="PANTHER" id="PTHR44019:SF8">
    <property type="entry name" value="POC1 CENTRIOLAR PROTEIN HOMOLOG"/>
    <property type="match status" value="1"/>
</dbReference>
<reference evidence="6" key="1">
    <citation type="journal article" date="2019" name="Int. J. Syst. Evol. Microbiol.">
        <title>The Global Catalogue of Microorganisms (GCM) 10K type strain sequencing project: providing services to taxonomists for standard genome sequencing and annotation.</title>
        <authorList>
            <consortium name="The Broad Institute Genomics Platform"/>
            <consortium name="The Broad Institute Genome Sequencing Center for Infectious Disease"/>
            <person name="Wu L."/>
            <person name="Ma J."/>
        </authorList>
    </citation>
    <scope>NUCLEOTIDE SEQUENCE [LARGE SCALE GENOMIC DNA]</scope>
    <source>
        <strain evidence="6">JCM 3325</strain>
    </source>
</reference>
<dbReference type="InterPro" id="IPR011047">
    <property type="entry name" value="Quinoprotein_ADH-like_sf"/>
</dbReference>
<evidence type="ECO:0000256" key="4">
    <source>
        <dbReference type="SAM" id="MobiDB-lite"/>
    </source>
</evidence>
<dbReference type="Proteomes" id="UP001501231">
    <property type="component" value="Unassembled WGS sequence"/>
</dbReference>
<dbReference type="EMBL" id="BAAARW010000001">
    <property type="protein sequence ID" value="GAA2399127.1"/>
    <property type="molecule type" value="Genomic_DNA"/>
</dbReference>
<dbReference type="Gene3D" id="2.130.10.10">
    <property type="entry name" value="YVTN repeat-like/Quinoprotein amine dehydrogenase"/>
    <property type="match status" value="1"/>
</dbReference>
<proteinExistence type="predicted"/>
<keyword evidence="6" id="KW-1185">Reference proteome</keyword>
<evidence type="ECO:0000313" key="6">
    <source>
        <dbReference type="Proteomes" id="UP001501231"/>
    </source>
</evidence>
<feature type="region of interest" description="Disordered" evidence="4">
    <location>
        <begin position="1"/>
        <end position="20"/>
    </location>
</feature>
<evidence type="ECO:0000256" key="3">
    <source>
        <dbReference type="PROSITE-ProRule" id="PRU00221"/>
    </source>
</evidence>
<comment type="caution">
    <text evidence="5">The sequence shown here is derived from an EMBL/GenBank/DDBJ whole genome shotgun (WGS) entry which is preliminary data.</text>
</comment>
<dbReference type="PANTHER" id="PTHR44019">
    <property type="entry name" value="WD REPEAT-CONTAINING PROTEIN 55"/>
    <property type="match status" value="1"/>
</dbReference>
<evidence type="ECO:0008006" key="7">
    <source>
        <dbReference type="Google" id="ProtNLM"/>
    </source>
</evidence>
<name>A0ABP5VC40_9ACTN</name>
<accession>A0ABP5VC40</accession>
<dbReference type="RefSeq" id="WP_344586374.1">
    <property type="nucleotide sequence ID" value="NZ_BAAARW010000001.1"/>
</dbReference>
<dbReference type="InterPro" id="IPR050505">
    <property type="entry name" value="WDR55/POC1"/>
</dbReference>
<feature type="repeat" description="WD" evidence="3">
    <location>
        <begin position="290"/>
        <end position="327"/>
    </location>
</feature>
<evidence type="ECO:0000256" key="2">
    <source>
        <dbReference type="ARBA" id="ARBA00022737"/>
    </source>
</evidence>
<dbReference type="InterPro" id="IPR015943">
    <property type="entry name" value="WD40/YVTN_repeat-like_dom_sf"/>
</dbReference>
<keyword evidence="2" id="KW-0677">Repeat</keyword>
<dbReference type="PROSITE" id="PS50082">
    <property type="entry name" value="WD_REPEATS_2"/>
    <property type="match status" value="1"/>
</dbReference>
<protein>
    <recommendedName>
        <fullName evidence="7">WD40 repeat domain-containing protein</fullName>
    </recommendedName>
</protein>
<dbReference type="SUPFAM" id="SSF50998">
    <property type="entry name" value="Quinoprotein alcohol dehydrogenase-like"/>
    <property type="match status" value="1"/>
</dbReference>
<sequence length="327" mass="35239">MSPERLLKYSQLPSKSPIDDLDVVTVDGQPLVVCTAQSDELWTWHPLDGWSERSLPWAVADEDEEEEDEDQDSDPLYPDFAQVGAAVVGGRILVATGGQHQGPALWDLDGGELLSRPEPWRVAETLDVFELGGRLHAFAGGGLEHFVWDPAAPAELDESARWLSSPGELCAVTAAQVEGRALVAAGGGGEVVVMDLETAEPLHRLEPSKLYINGVALTETMVAAVDEAGTIYRWNLADGTPLGDPIESGTEVRAMDTVVTADRVLAVTGHENGAVRLWDLTAGTELAPPMEDHEREVFSVVTTTFQDRPAAVTGGRDGIFRIWDLTP</sequence>